<dbReference type="Proteomes" id="UP001460072">
    <property type="component" value="Unassembled WGS sequence"/>
</dbReference>
<evidence type="ECO:0000313" key="1">
    <source>
        <dbReference type="EMBL" id="MEM0541072.1"/>
    </source>
</evidence>
<keyword evidence="2" id="KW-1185">Reference proteome</keyword>
<dbReference type="RefSeq" id="WP_342694314.1">
    <property type="nucleotide sequence ID" value="NZ_JBCGDO010000001.1"/>
</dbReference>
<accession>A0ABU9N2P1</accession>
<dbReference type="EMBL" id="JBCGDO010000001">
    <property type="protein sequence ID" value="MEM0541072.1"/>
    <property type="molecule type" value="Genomic_DNA"/>
</dbReference>
<proteinExistence type="predicted"/>
<protein>
    <submittedName>
        <fullName evidence="1">Uncharacterized protein</fullName>
    </submittedName>
</protein>
<reference evidence="1 2" key="1">
    <citation type="submission" date="2024-03" db="EMBL/GenBank/DDBJ databases">
        <title>Two novel species of the genus Flavobacterium exhibiting potentially degradation of complex polysaccharides.</title>
        <authorList>
            <person name="Lian X."/>
        </authorList>
    </citation>
    <scope>NUCLEOTIDE SEQUENCE [LARGE SCALE GENOMIC DNA]</scope>
    <source>
        <strain evidence="2">j3</strain>
    </source>
</reference>
<organism evidence="1 2">
    <name type="scientific">Flavobacterium aureirubrum</name>
    <dbReference type="NCBI Taxonomy" id="3133147"/>
    <lineage>
        <taxon>Bacteria</taxon>
        <taxon>Pseudomonadati</taxon>
        <taxon>Bacteroidota</taxon>
        <taxon>Flavobacteriia</taxon>
        <taxon>Flavobacteriales</taxon>
        <taxon>Flavobacteriaceae</taxon>
        <taxon>Flavobacterium</taxon>
    </lineage>
</organism>
<evidence type="ECO:0000313" key="2">
    <source>
        <dbReference type="Proteomes" id="UP001460072"/>
    </source>
</evidence>
<sequence length="186" mass="22217">MKTKHFFILFLIHLLNINSYSQKSFISYDKVKVEDITSIEKSFYSKTYQSKLETVEGTEDTIIRYGKPKYYNRQENKSYGKIQVTYYYLEKDSLVRKISYLWITPKNTKLEDYSKKFDKVVEQISSDLGKPKPNQGKLTKIYEENLGERHERRVTWNYKDAEITLLMIWSRNHGANLNIGVNWKNK</sequence>
<gene>
    <name evidence="1" type="ORF">WFZ85_00435</name>
</gene>
<comment type="caution">
    <text evidence="1">The sequence shown here is derived from an EMBL/GenBank/DDBJ whole genome shotgun (WGS) entry which is preliminary data.</text>
</comment>
<name>A0ABU9N2P1_9FLAO</name>